<dbReference type="EMBL" id="CP089982">
    <property type="protein sequence ID" value="WXA95525.1"/>
    <property type="molecule type" value="Genomic_DNA"/>
</dbReference>
<keyword evidence="4" id="KW-1185">Reference proteome</keyword>
<keyword evidence="1" id="KW-0732">Signal</keyword>
<dbReference type="InterPro" id="IPR011059">
    <property type="entry name" value="Metal-dep_hydrolase_composite"/>
</dbReference>
<feature type="domain" description="Amidohydrolase 3" evidence="2">
    <location>
        <begin position="79"/>
        <end position="560"/>
    </location>
</feature>
<feature type="chain" id="PRO_5046763788" evidence="1">
    <location>
        <begin position="27"/>
        <end position="562"/>
    </location>
</feature>
<dbReference type="SUPFAM" id="SSF51338">
    <property type="entry name" value="Composite domain of metallo-dependent hydrolases"/>
    <property type="match status" value="1"/>
</dbReference>
<dbReference type="PANTHER" id="PTHR22642:SF2">
    <property type="entry name" value="PROTEIN LONG AFTER FAR-RED 3"/>
    <property type="match status" value="1"/>
</dbReference>
<name>A0ABZ2KEL4_9BACT</name>
<evidence type="ECO:0000259" key="2">
    <source>
        <dbReference type="Pfam" id="PF07969"/>
    </source>
</evidence>
<protein>
    <submittedName>
        <fullName evidence="3">Amidohydrolase</fullName>
    </submittedName>
</protein>
<organism evidence="3 4">
    <name type="scientific">Pendulispora brunnea</name>
    <dbReference type="NCBI Taxonomy" id="2905690"/>
    <lineage>
        <taxon>Bacteria</taxon>
        <taxon>Pseudomonadati</taxon>
        <taxon>Myxococcota</taxon>
        <taxon>Myxococcia</taxon>
        <taxon>Myxococcales</taxon>
        <taxon>Sorangiineae</taxon>
        <taxon>Pendulisporaceae</taxon>
        <taxon>Pendulispora</taxon>
    </lineage>
</organism>
<dbReference type="Pfam" id="PF07969">
    <property type="entry name" value="Amidohydro_3"/>
    <property type="match status" value="1"/>
</dbReference>
<evidence type="ECO:0000313" key="3">
    <source>
        <dbReference type="EMBL" id="WXA95525.1"/>
    </source>
</evidence>
<evidence type="ECO:0000313" key="4">
    <source>
        <dbReference type="Proteomes" id="UP001379533"/>
    </source>
</evidence>
<dbReference type="Gene3D" id="2.30.40.10">
    <property type="entry name" value="Urease, subunit C, domain 1"/>
    <property type="match status" value="1"/>
</dbReference>
<proteinExistence type="predicted"/>
<dbReference type="Gene3D" id="3.20.20.140">
    <property type="entry name" value="Metal-dependent hydrolases"/>
    <property type="match status" value="1"/>
</dbReference>
<reference evidence="3 4" key="1">
    <citation type="submission" date="2021-12" db="EMBL/GenBank/DDBJ databases">
        <title>Discovery of the Pendulisporaceae a myxobacterial family with distinct sporulation behavior and unique specialized metabolism.</title>
        <authorList>
            <person name="Garcia R."/>
            <person name="Popoff A."/>
            <person name="Bader C.D."/>
            <person name="Loehr J."/>
            <person name="Walesch S."/>
            <person name="Walt C."/>
            <person name="Boldt J."/>
            <person name="Bunk B."/>
            <person name="Haeckl F.J.F.P.J."/>
            <person name="Gunesch A.P."/>
            <person name="Birkelbach J."/>
            <person name="Nuebel U."/>
            <person name="Pietschmann T."/>
            <person name="Bach T."/>
            <person name="Mueller R."/>
        </authorList>
    </citation>
    <scope>NUCLEOTIDE SEQUENCE [LARGE SCALE GENOMIC DNA]</scope>
    <source>
        <strain evidence="3 4">MSr12523</strain>
    </source>
</reference>
<dbReference type="RefSeq" id="WP_394846129.1">
    <property type="nucleotide sequence ID" value="NZ_CP089982.1"/>
</dbReference>
<sequence length="562" mass="61743">MLSSMNGQYSLLMGALMMLGPLTACATERIPADLVWRNGRIRTMNDAQPWAESVAVRNGAIVFVGANDGAASYVGASTRVLDLQGRVVLPGLHDVHQHTLEAHLPIIRCRLDPNVNDAEDYIRTVSKCSVSKGTSWVLGSGHRISTLLAASRTPRAILDAAIPDRPVAILEETSHSTWVNSRALQVLGIDAHTPDPPGGIVLRAADGTPNGVLVDAAGEWPWDRALARSPELDEINYRALLDGMAHDNEYGITSACDARVYWGRGHLDAYRRAEERGEMTVRMVLGLWAYPLKADDAQLAALSQMRRDDGGMVRQTQIKIYADGLTQNTTAALLEPYRSKTLGAPRGLNYFDGPRLARYVRELQAAGFDMHIHAIGDRGVRQALDAIEAARSLPGGTGARHRLTHVELVHPQDLPRFRALGVFADVQLSEENDPAHLHELEPFVGADRINERAWRVRDLHDSGAIVTLSSDYDVWDLNPFAGMQHALTRGAQALPNLDAALRAYTVNAARLMRSETRTGSLEVGKRADMIVIDRDIYAIPADQIARTRVLRTMVDGREVYVR</sequence>
<evidence type="ECO:0000256" key="1">
    <source>
        <dbReference type="SAM" id="SignalP"/>
    </source>
</evidence>
<dbReference type="SUPFAM" id="SSF51556">
    <property type="entry name" value="Metallo-dependent hydrolases"/>
    <property type="match status" value="1"/>
</dbReference>
<dbReference type="Gene3D" id="3.10.310.70">
    <property type="match status" value="1"/>
</dbReference>
<accession>A0ABZ2KEL4</accession>
<dbReference type="InterPro" id="IPR032466">
    <property type="entry name" value="Metal_Hydrolase"/>
</dbReference>
<feature type="signal peptide" evidence="1">
    <location>
        <begin position="1"/>
        <end position="26"/>
    </location>
</feature>
<dbReference type="InterPro" id="IPR013108">
    <property type="entry name" value="Amidohydro_3"/>
</dbReference>
<gene>
    <name evidence="3" type="ORF">LZC95_01545</name>
</gene>
<dbReference type="InterPro" id="IPR033932">
    <property type="entry name" value="YtcJ-like"/>
</dbReference>
<dbReference type="CDD" id="cd01300">
    <property type="entry name" value="YtcJ_like"/>
    <property type="match status" value="1"/>
</dbReference>
<dbReference type="Proteomes" id="UP001379533">
    <property type="component" value="Chromosome"/>
</dbReference>
<dbReference type="PANTHER" id="PTHR22642">
    <property type="entry name" value="IMIDAZOLONEPROPIONASE"/>
    <property type="match status" value="1"/>
</dbReference>